<feature type="transmembrane region" description="Helical" evidence="1">
    <location>
        <begin position="134"/>
        <end position="154"/>
    </location>
</feature>
<dbReference type="STRING" id="1802617.A2886_03370"/>
<proteinExistence type="predicted"/>
<dbReference type="EMBL" id="MEVA01000009">
    <property type="protein sequence ID" value="OGC47437.1"/>
    <property type="molecule type" value="Genomic_DNA"/>
</dbReference>
<evidence type="ECO:0000313" key="3">
    <source>
        <dbReference type="Proteomes" id="UP000176608"/>
    </source>
</evidence>
<dbReference type="Proteomes" id="UP000176608">
    <property type="component" value="Unassembled WGS sequence"/>
</dbReference>
<organism evidence="2 3">
    <name type="scientific">candidate division WWE3 bacterium RIFCSPHIGHO2_01_FULL_42_13</name>
    <dbReference type="NCBI Taxonomy" id="1802617"/>
    <lineage>
        <taxon>Bacteria</taxon>
        <taxon>Katanobacteria</taxon>
    </lineage>
</organism>
<evidence type="ECO:0000256" key="1">
    <source>
        <dbReference type="SAM" id="Phobius"/>
    </source>
</evidence>
<reference evidence="2 3" key="1">
    <citation type="journal article" date="2016" name="Nat. Commun.">
        <title>Thousands of microbial genomes shed light on interconnected biogeochemical processes in an aquifer system.</title>
        <authorList>
            <person name="Anantharaman K."/>
            <person name="Brown C.T."/>
            <person name="Hug L.A."/>
            <person name="Sharon I."/>
            <person name="Castelle C.J."/>
            <person name="Probst A.J."/>
            <person name="Thomas B.C."/>
            <person name="Singh A."/>
            <person name="Wilkins M.J."/>
            <person name="Karaoz U."/>
            <person name="Brodie E.L."/>
            <person name="Williams K.H."/>
            <person name="Hubbard S.S."/>
            <person name="Banfield J.F."/>
        </authorList>
    </citation>
    <scope>NUCLEOTIDE SEQUENCE [LARGE SCALE GENOMIC DNA]</scope>
</reference>
<evidence type="ECO:0000313" key="2">
    <source>
        <dbReference type="EMBL" id="OGC47437.1"/>
    </source>
</evidence>
<keyword evidence="1" id="KW-0472">Membrane</keyword>
<protein>
    <submittedName>
        <fullName evidence="2">Uncharacterized protein</fullName>
    </submittedName>
</protein>
<sequence length="516" mass="56093">MTITLEIHEGVLAAIKKLKTSHEENVEFIIPEGSVLFENSLNLKLLKKEAEVLKKEISFVTSDEAGQTIIDFIEGEGEGSSSDFVSRTVTLDEVSGGGVMGGKRKLPIALPVISLAFLKNLRPPQASLKGKTPLIMGLAVLVAALSFGVYHLFWKVPKAEIRVVVNSQPLIKSVEIQVKPNVQNDVTGHVLAGKIVEGVLVESKTTPTTGEKTVGEKATGKIKIENWSVTADKDFDSGERLYSKDDDDLFYTLDDDVTVPHGEQAEGTKTAGTAEVEVTAVEIGSDYNLDDGKSLEFEDFDPDDFTAEVVEDIDGGSSDIVSVVSQVDMDTLSDELFTQISAKGGEALKGASVGDQVLISDSHVASLVKEEFNAKLDDEVEELELTQTVSFQGLAYNKQDLNAILDDLLKGFVPQGFELSTEERETNVEILGNTDANVLSVSQADLQVTIKAYVIPEVNEDELKQKLLGVSFSNAEQILGSVRNIKTYEIKMTPNIPFLSRLPKNVENISLTVERE</sequence>
<dbReference type="AlphaFoldDB" id="A0A1F4UR34"/>
<gene>
    <name evidence="2" type="ORF">A2886_03370</name>
</gene>
<accession>A0A1F4UR34</accession>
<keyword evidence="1" id="KW-1133">Transmembrane helix</keyword>
<comment type="caution">
    <text evidence="2">The sequence shown here is derived from an EMBL/GenBank/DDBJ whole genome shotgun (WGS) entry which is preliminary data.</text>
</comment>
<keyword evidence="1" id="KW-0812">Transmembrane</keyword>
<name>A0A1F4UR34_UNCKA</name>